<dbReference type="InterPro" id="IPR001611">
    <property type="entry name" value="Leu-rich_rpt"/>
</dbReference>
<dbReference type="InterPro" id="IPR032675">
    <property type="entry name" value="LRR_dom_sf"/>
</dbReference>
<dbReference type="Pfam" id="PF13516">
    <property type="entry name" value="LRR_6"/>
    <property type="match status" value="2"/>
</dbReference>
<protein>
    <submittedName>
        <fullName evidence="1">Uncharacterized protein</fullName>
    </submittedName>
</protein>
<dbReference type="SUPFAM" id="SSF52047">
    <property type="entry name" value="RNI-like"/>
    <property type="match status" value="1"/>
</dbReference>
<dbReference type="Gene3D" id="3.80.10.10">
    <property type="entry name" value="Ribonuclease Inhibitor"/>
    <property type="match status" value="1"/>
</dbReference>
<gene>
    <name evidence="1" type="ORF">HERI1096_LOCUS11129</name>
</gene>
<dbReference type="AlphaFoldDB" id="A0A7S3AR41"/>
<organism evidence="1">
    <name type="scientific">Haptolina ericina</name>
    <dbReference type="NCBI Taxonomy" id="156174"/>
    <lineage>
        <taxon>Eukaryota</taxon>
        <taxon>Haptista</taxon>
        <taxon>Haptophyta</taxon>
        <taxon>Prymnesiophyceae</taxon>
        <taxon>Prymnesiales</taxon>
        <taxon>Prymnesiaceae</taxon>
        <taxon>Haptolina</taxon>
    </lineage>
</organism>
<name>A0A7S3AR41_9EUKA</name>
<evidence type="ECO:0000313" key="1">
    <source>
        <dbReference type="EMBL" id="CAE0110469.1"/>
    </source>
</evidence>
<accession>A0A7S3AR41</accession>
<reference evidence="1" key="1">
    <citation type="submission" date="2021-01" db="EMBL/GenBank/DDBJ databases">
        <authorList>
            <person name="Corre E."/>
            <person name="Pelletier E."/>
            <person name="Niang G."/>
            <person name="Scheremetjew M."/>
            <person name="Finn R."/>
            <person name="Kale V."/>
            <person name="Holt S."/>
            <person name="Cochrane G."/>
            <person name="Meng A."/>
            <person name="Brown T."/>
            <person name="Cohen L."/>
        </authorList>
    </citation>
    <scope>NUCLEOTIDE SEQUENCE</scope>
    <source>
        <strain evidence="1">CCMP281</strain>
    </source>
</reference>
<dbReference type="SMART" id="SM00368">
    <property type="entry name" value="LRR_RI"/>
    <property type="match status" value="2"/>
</dbReference>
<dbReference type="EMBL" id="HBHX01019966">
    <property type="protein sequence ID" value="CAE0110469.1"/>
    <property type="molecule type" value="Transcribed_RNA"/>
</dbReference>
<sequence>MGKARGWASSRGEELEPLLEHTDLISVRWLRDLAAERRIIPAWQKLPTEAKAELKDMREWRGDGLPIGVLSYGWGGPDHPDPAGLQLQALLPVLSAIVTVCDTFSKNCTWGIFWDFPCLPQRGHTTGGGGEDRTQEQLERYGSAFRMIDCWYAHPHTYSMLLHGQMSELDGVAGYPIRRPCNQRGWCIAERALSALVKDDPLLLELGELNAPRDWADVLKQCKASRGPPLTPPAFEEMIRQGLAGGTLVFGVSGDVDLVIERYREGFVRAFTNCSFISFKSMRWGDDEVILLTQAMEYAHANGGLGKLARLGLSGNLIGDKGCTALAKAFTVSGAFKELLTVDLFSNKIGDAGGQALVEALDRQGVLPKFTGIQLELNQLSMEGFQAVESAAGRSWRRNHHHPRKLKL</sequence>
<proteinExistence type="predicted"/>